<feature type="transmembrane region" description="Helical" evidence="1">
    <location>
        <begin position="84"/>
        <end position="102"/>
    </location>
</feature>
<keyword evidence="1" id="KW-0812">Transmembrane</keyword>
<evidence type="ECO:0000313" key="3">
    <source>
        <dbReference type="Proteomes" id="UP000615446"/>
    </source>
</evidence>
<dbReference type="AlphaFoldDB" id="A0A8H3L207"/>
<feature type="transmembrane region" description="Helical" evidence="1">
    <location>
        <begin position="218"/>
        <end position="244"/>
    </location>
</feature>
<gene>
    <name evidence="2" type="ORF">RCL2_000732300</name>
</gene>
<comment type="caution">
    <text evidence="2">The sequence shown here is derived from an EMBL/GenBank/DDBJ whole genome shotgun (WGS) entry which is preliminary data.</text>
</comment>
<feature type="transmembrane region" description="Helical" evidence="1">
    <location>
        <begin position="114"/>
        <end position="131"/>
    </location>
</feature>
<sequence>MTNENEQTTSFTTQNPSQNKMTKKEMIKLILRFGFLMFFEFGLPFALYYILENYTGEILALLLSGIPPLIIVIYGIISKRRVDVMGTLLIVSFIISAVVSLYEDNPRIQLLRKSAVTTIVSLLMIITLIPIKFGTFRMRPFAFYFFRNMATEISNSKVNLPGLTEEEPTEERWERYWVSYGYFRRGFTIMTAILGFGFLLEVPISVIIIYKISSTHQAFLFINILSYSVSIILGILTLICAWWIKKQTKKIAVNNASASK</sequence>
<reference evidence="2" key="1">
    <citation type="submission" date="2019-10" db="EMBL/GenBank/DDBJ databases">
        <title>Conservation and host-specific expression of non-tandemly repeated heterogenous ribosome RNA gene in arbuscular mycorrhizal fungi.</title>
        <authorList>
            <person name="Maeda T."/>
            <person name="Kobayashi Y."/>
            <person name="Nakagawa T."/>
            <person name="Ezawa T."/>
            <person name="Yamaguchi K."/>
            <person name="Bino T."/>
            <person name="Nishimoto Y."/>
            <person name="Shigenobu S."/>
            <person name="Kawaguchi M."/>
        </authorList>
    </citation>
    <scope>NUCLEOTIDE SEQUENCE</scope>
    <source>
        <strain evidence="2">HR1</strain>
    </source>
</reference>
<proteinExistence type="predicted"/>
<dbReference type="NCBIfam" id="NF041646">
    <property type="entry name" value="VC0807_fam"/>
    <property type="match status" value="1"/>
</dbReference>
<dbReference type="EMBL" id="BLAL01000047">
    <property type="protein sequence ID" value="GES80022.1"/>
    <property type="molecule type" value="Genomic_DNA"/>
</dbReference>
<dbReference type="Proteomes" id="UP000615446">
    <property type="component" value="Unassembled WGS sequence"/>
</dbReference>
<organism evidence="2 3">
    <name type="scientific">Rhizophagus clarus</name>
    <dbReference type="NCBI Taxonomy" id="94130"/>
    <lineage>
        <taxon>Eukaryota</taxon>
        <taxon>Fungi</taxon>
        <taxon>Fungi incertae sedis</taxon>
        <taxon>Mucoromycota</taxon>
        <taxon>Glomeromycotina</taxon>
        <taxon>Glomeromycetes</taxon>
        <taxon>Glomerales</taxon>
        <taxon>Glomeraceae</taxon>
        <taxon>Rhizophagus</taxon>
    </lineage>
</organism>
<feature type="transmembrane region" description="Helical" evidence="1">
    <location>
        <begin position="29"/>
        <end position="51"/>
    </location>
</feature>
<feature type="transmembrane region" description="Helical" evidence="1">
    <location>
        <begin position="187"/>
        <end position="212"/>
    </location>
</feature>
<evidence type="ECO:0000256" key="1">
    <source>
        <dbReference type="SAM" id="Phobius"/>
    </source>
</evidence>
<evidence type="ECO:0000313" key="2">
    <source>
        <dbReference type="EMBL" id="GES80022.1"/>
    </source>
</evidence>
<feature type="transmembrane region" description="Helical" evidence="1">
    <location>
        <begin position="57"/>
        <end position="77"/>
    </location>
</feature>
<name>A0A8H3L207_9GLOM</name>
<protein>
    <submittedName>
        <fullName evidence="2">Uncharacterized protein</fullName>
    </submittedName>
</protein>
<keyword evidence="1" id="KW-0472">Membrane</keyword>
<dbReference type="OrthoDB" id="9996464at2759"/>
<keyword evidence="1" id="KW-1133">Transmembrane helix</keyword>
<accession>A0A8H3L207</accession>